<keyword evidence="3" id="KW-1185">Reference proteome</keyword>
<dbReference type="Proteomes" id="UP000198634">
    <property type="component" value="Unassembled WGS sequence"/>
</dbReference>
<dbReference type="STRING" id="657014.SAMN04488092_10615"/>
<reference evidence="2 3" key="1">
    <citation type="submission" date="2016-10" db="EMBL/GenBank/DDBJ databases">
        <authorList>
            <person name="de Groot N.N."/>
        </authorList>
    </citation>
    <scope>NUCLEOTIDE SEQUENCE [LARGE SCALE GENOMIC DNA]</scope>
    <source>
        <strain evidence="2 3">DSM 22007</strain>
    </source>
</reference>
<organism evidence="2 3">
    <name type="scientific">Thalassovita taeanensis</name>
    <dbReference type="NCBI Taxonomy" id="657014"/>
    <lineage>
        <taxon>Bacteria</taxon>
        <taxon>Pseudomonadati</taxon>
        <taxon>Pseudomonadota</taxon>
        <taxon>Alphaproteobacteria</taxon>
        <taxon>Rhodobacterales</taxon>
        <taxon>Roseobacteraceae</taxon>
        <taxon>Thalassovita</taxon>
    </lineage>
</organism>
<protein>
    <submittedName>
        <fullName evidence="2">Uncharacterized protein</fullName>
    </submittedName>
</protein>
<dbReference type="AlphaFoldDB" id="A0A1H9FAW4"/>
<accession>A0A1H9FAW4</accession>
<proteinExistence type="predicted"/>
<dbReference type="EMBL" id="FOEP01000006">
    <property type="protein sequence ID" value="SEQ35039.1"/>
    <property type="molecule type" value="Genomic_DNA"/>
</dbReference>
<evidence type="ECO:0000313" key="3">
    <source>
        <dbReference type="Proteomes" id="UP000198634"/>
    </source>
</evidence>
<sequence length="1120" mass="121968">MKHEKITPDSVNDAACVIDNDDTGQNDGPDLNDAYISGKATPAFDALLERPVTILIGQLYGARDRRNTPDEGWKQNTLTFGDFIKGYPAKGTAAAFGLSRHPEAKRKEGAAIVLGSSIGGARKATAMDTMYLMGLDVDSGAKLDDVLDVIETLGLACFAHTSFNHGKSGIELKRDDVLRKLKISTDPTLDQVKEYLRHHSKDRYDESFINSVSIRAAKKQVKAGVVIVLDTEPLDKFRLFFPLAEPIKIIDQGATHQGALDDWESAVTGLASEVLGVNFDTSCTDPSRLFYSARHPASAGDEWGSYIIQGEPLDYAAIPRVKKADYNAGRAGNAFMQAGGGVGQERPRVILDSGRDLTAWHSMTGKNRLMLADLLETNCPDKIRSAGGERSGHVHTECPFEHEHTNEGGTGTMAINCIDNENGYWTWFCKHDACQGRHKTELLAEAINRGWFDESALDGDDLLPLDDEAQAEADALAEAVALEMETGTTVAEIAADAATRWNADTTGKEIAEHFAKRIAAGTDESVLNKDKDVIVAATSFGKLDVNKIIRQERGKHSEREKAKVRDEASEKAARDLKAGIVPDACWTDKHDFSWQKNYAGMVIDAKNTEGSNPFVYTNGNVLARVSIDRKTGSAEIVDLSTEALVTFLSDHGNFMVEQGAEGDTRQIACPTQISVQLIHEWEKTRYPELEGIIPAPQFAEDGTLVLVPGYHKGSGLFYAPPTGFEVADVPDKPTPDDVNAAVDLWRNLYADFPFEGMTRNKIMAGDESADFAHLIGLALTTPARDLMGASAVTPAFLATKPAPGTGATLMLQILQMILFGSTMIDPPATNDDELHKTVFADLIAGKPMKVWDNVETVGGSVYPALLTAPAYSGRVLGLTLTKTVRNRMSVAFTGNNPEFTKELRRRVVLCRLDAKMEKPEERGPESFKHPNVLDHARDHRAKYYHALLVMIQNWIAQDYPQAAKKRTLASYENWSEDIGGILAAAGIHGFLGNRDKVQEYTSGGGDDDPLRDLVECWLAATMKGVDENPRVCREGMLCKTNQGSNGNIGLIDVAAVGELELPVKLSRHASDAFGYDSAAFGRFVGKGIGRVFEIDGKKWAIEKGAKTKQGVPWSLVAVTA</sequence>
<feature type="region of interest" description="Disordered" evidence="1">
    <location>
        <begin position="1"/>
        <end position="28"/>
    </location>
</feature>
<dbReference type="RefSeq" id="WP_090269730.1">
    <property type="nucleotide sequence ID" value="NZ_FOEP01000006.1"/>
</dbReference>
<evidence type="ECO:0000256" key="1">
    <source>
        <dbReference type="SAM" id="MobiDB-lite"/>
    </source>
</evidence>
<name>A0A1H9FAW4_9RHOB</name>
<gene>
    <name evidence="2" type="ORF">SAMN04488092_10615</name>
</gene>
<dbReference type="OrthoDB" id="9763644at2"/>
<evidence type="ECO:0000313" key="2">
    <source>
        <dbReference type="EMBL" id="SEQ35039.1"/>
    </source>
</evidence>